<evidence type="ECO:0000256" key="13">
    <source>
        <dbReference type="ARBA" id="ARBA00052119"/>
    </source>
</evidence>
<dbReference type="EMBL" id="BIFT01000002">
    <property type="protein sequence ID" value="GCE31288.1"/>
    <property type="molecule type" value="Genomic_DNA"/>
</dbReference>
<dbReference type="Pfam" id="PF08659">
    <property type="entry name" value="KR"/>
    <property type="match status" value="1"/>
</dbReference>
<evidence type="ECO:0000259" key="22">
    <source>
        <dbReference type="PROSITE" id="PS50075"/>
    </source>
</evidence>
<evidence type="ECO:0000256" key="8">
    <source>
        <dbReference type="ARBA" id="ARBA00023002"/>
    </source>
</evidence>
<dbReference type="SUPFAM" id="SSF55048">
    <property type="entry name" value="Probable ACP-binding domain of malonyl-CoA ACP transacylase"/>
    <property type="match status" value="1"/>
</dbReference>
<dbReference type="InterPro" id="IPR050091">
    <property type="entry name" value="PKS_NRPS_Biosynth_Enz"/>
</dbReference>
<feature type="domain" description="Carrier" evidence="22">
    <location>
        <begin position="1455"/>
        <end position="1530"/>
    </location>
</feature>
<evidence type="ECO:0000256" key="6">
    <source>
        <dbReference type="ARBA" id="ARBA00022832"/>
    </source>
</evidence>
<evidence type="ECO:0000256" key="3">
    <source>
        <dbReference type="ARBA" id="ARBA00022450"/>
    </source>
</evidence>
<dbReference type="PANTHER" id="PTHR43775:SF51">
    <property type="entry name" value="INACTIVE PHENOLPHTHIOCEROL SYNTHESIS POLYKETIDE SYNTHASE TYPE I PKS1-RELATED"/>
    <property type="match status" value="1"/>
</dbReference>
<evidence type="ECO:0000256" key="1">
    <source>
        <dbReference type="ARBA" id="ARBA00001937"/>
    </source>
</evidence>
<keyword evidence="25" id="KW-1185">Reference proteome</keyword>
<keyword evidence="6" id="KW-0276">Fatty acid metabolism</keyword>
<dbReference type="EC" id="2.3.1.292" evidence="16"/>
<feature type="transmembrane region" description="Helical" evidence="21">
    <location>
        <begin position="1173"/>
        <end position="1193"/>
    </location>
</feature>
<keyword evidence="8" id="KW-0560">Oxidoreductase</keyword>
<dbReference type="InterPro" id="IPR057326">
    <property type="entry name" value="KR_dom"/>
</dbReference>
<sequence>MTSSSEQDAYSTAIAIVGMSGRFPGARDTSTFWENLMGGVKSIRRFSDEELLAAGVDPEQLLAPDYVKAGAILDDVEKFDAAFFGFSPRDAEIMDPQHRFFLECAWEALEDAAYDPATYPGLISVFAGSGFSTYLINNLYQNPALADIADPLLSAIGNERDSLASMVSYKMNLKGPSFSVHTFCSTSLVAVHLACQSLLNYESDLALAGGVAIHVPHLAGYTYKEGGIVSPDGECRTFDASARGSVVGNGIGVVTLKRLSEAIEDRDHIYAVIRGSAANNDGSQRVSYTAPGLNGQSEVIAEAIGNAGVDIESISYLEAHGTGTRLGDAVELAAMKKAFAASTDKTGFCAIGSVKPNVGHLDRASGVTGLIKTTLALQHKRLPPTINFEHTSADIDLEHSPFYVLTQAREWISPTDEPLRAGVSSFGLGGTNVHMVLEEAPVREVHGETRPWQLLLLSAKTEQALDAATLKLATYLQRDDVDLSDVAYTLQVGRSTFNYRRMLVCKDKQEALRNLQIPAQDPLMSKHQTTHDSTVAFLFPGLGEHYSGMAQDLYQQEPVFRETVTSCCTWLEQHLQINVLEYLYPAQGRGRRKTVHGHAAGDVAMPSTIELADLALFIIEYALARLLMSWGIQPAALCGYSQGEYVASCLAGIFSLEDALWLVAQRARLIATQSSGAILAVALAADTVQSYLDEELSLAAINGPKLCLLSGSIQAIEDIEERFAQQEVECQRLDVAYALHSTQLAHLQAQLTALVGSRQLHAPQIPLLSNLTGDWMTAEQATDPAYWAQHMSQTIQFAVGVERLIHETKHILLEVGPGQALSAILSQHPDNHDTGRIISTLPAANQPRFASAHVLKALGQLWLEDVVPAWSQFYEHEQRQRISLPTYPFERQTYWVDPPQRQLTIQPTGSVSQKQSASATGKKVDPADWFYRLHWEETPSLSLPTAGKQSGPWLVFDDLTSIGDAIIQRLQQAKIEVIRVQADSSFACLDSHRFHIRADVQDDYVALGKALEQLPPISTVLHLWTTQAEQATASDAATFQFWQDRGLYSLLFLTKALGAQLYDTPITILVASTGLHEITGRELLTPEKETLMGACKVISQEYLNITCRCIDFEQWSDQESTWLAETLLAEHGTDNSDYVVAYRQGMRHRQAFEPAPLSLPPAHSARNVFRRHGVYLITGGLGGVGLVLASYLAREVQARLILVGRADFPARETWSDWLLTHDEHDSTRQRIEQLQTIEALGGQLMIAQADVADRQQLEAVFEQADRQFGRIHGVIHAAGTSARSAFGTIQELEREQCEQHFQPKVYGLYALEQVIGERDLDFCLLFSSLASILGGLGFAGYTAANIFMDAFVRKHNREAATLWTSINWDTWSLKADAHGALGATVAEFAMSPEEGAQALLHILAYRNITYLINSTGDLPARIRQWIKFEGEKQAEPAVNERRDVPRPYMSTDYVAPSDGYEQLVIDAWQQILGINHIGVQDNFFELGGHSLMGTQLISRLRKTFQMEIPLSTLFDAPTVAELTGIIKNMVIEEAEKQSTKEAVTN</sequence>
<organism evidence="24 25">
    <name type="scientific">Dictyobacter alpinus</name>
    <dbReference type="NCBI Taxonomy" id="2014873"/>
    <lineage>
        <taxon>Bacteria</taxon>
        <taxon>Bacillati</taxon>
        <taxon>Chloroflexota</taxon>
        <taxon>Ktedonobacteria</taxon>
        <taxon>Ktedonobacterales</taxon>
        <taxon>Dictyobacteraceae</taxon>
        <taxon>Dictyobacter</taxon>
    </lineage>
</organism>
<dbReference type="InterPro" id="IPR016039">
    <property type="entry name" value="Thiolase-like"/>
</dbReference>
<dbReference type="Gene3D" id="3.40.50.720">
    <property type="entry name" value="NAD(P)-binding Rossmann-like Domain"/>
    <property type="match status" value="1"/>
</dbReference>
<feature type="transmembrane region" description="Helical" evidence="21">
    <location>
        <begin position="1322"/>
        <end position="1344"/>
    </location>
</feature>
<comment type="catalytic activity">
    <reaction evidence="14">
        <text>icosanoyl-[(phenol)carboxyphthiodiolenone synthase] + 2 (S)-methylmalonyl-CoA + 3 malonyl-CoA + 5 NADPH + 10 H(+) = C32-carboxyphthiodiolenone-[(phenol)carboxyphthiodiolenone synthase] + 5 CO2 + 5 NADP(+) + 5 CoA + 2 H2O</text>
        <dbReference type="Rhea" id="RHEA:57748"/>
        <dbReference type="Rhea" id="RHEA-COMP:14985"/>
        <dbReference type="Rhea" id="RHEA-COMP:14986"/>
        <dbReference type="ChEBI" id="CHEBI:15377"/>
        <dbReference type="ChEBI" id="CHEBI:15378"/>
        <dbReference type="ChEBI" id="CHEBI:16526"/>
        <dbReference type="ChEBI" id="CHEBI:57287"/>
        <dbReference type="ChEBI" id="CHEBI:57327"/>
        <dbReference type="ChEBI" id="CHEBI:57384"/>
        <dbReference type="ChEBI" id="CHEBI:57783"/>
        <dbReference type="ChEBI" id="CHEBI:58349"/>
        <dbReference type="ChEBI" id="CHEBI:87848"/>
        <dbReference type="ChEBI" id="CHEBI:142236"/>
        <dbReference type="EC" id="2.3.1.292"/>
    </reaction>
</comment>
<dbReference type="FunFam" id="1.10.1200.10:FF:000005">
    <property type="entry name" value="Nonribosomal peptide synthetase 1"/>
    <property type="match status" value="1"/>
</dbReference>
<dbReference type="SUPFAM" id="SSF51735">
    <property type="entry name" value="NAD(P)-binding Rossmann-fold domains"/>
    <property type="match status" value="2"/>
</dbReference>
<keyword evidence="21" id="KW-0812">Transmembrane</keyword>
<dbReference type="SUPFAM" id="SSF52151">
    <property type="entry name" value="FabD/lysophospholipase-like"/>
    <property type="match status" value="1"/>
</dbReference>
<dbReference type="GO" id="GO:0034081">
    <property type="term" value="C:polyketide synthase complex"/>
    <property type="evidence" value="ECO:0007669"/>
    <property type="project" value="UniProtKB-ARBA"/>
</dbReference>
<dbReference type="InterPro" id="IPR049490">
    <property type="entry name" value="C883_1060-like_KR_N"/>
</dbReference>
<reference evidence="25" key="1">
    <citation type="submission" date="2018-12" db="EMBL/GenBank/DDBJ databases">
        <title>Tengunoibacter tsumagoiensis gen. nov., sp. nov., Dictyobacter kobayashii sp. nov., D. alpinus sp. nov., and D. joshuensis sp. nov. and description of Dictyobacteraceae fam. nov. within the order Ktedonobacterales isolated from Tengu-no-mugimeshi.</title>
        <authorList>
            <person name="Wang C.M."/>
            <person name="Zheng Y."/>
            <person name="Sakai Y."/>
            <person name="Toyoda A."/>
            <person name="Minakuchi Y."/>
            <person name="Abe K."/>
            <person name="Yokota A."/>
            <person name="Yabe S."/>
        </authorList>
    </citation>
    <scope>NUCLEOTIDE SEQUENCE [LARGE SCALE GENOMIC DNA]</scope>
    <source>
        <strain evidence="25">Uno16</strain>
    </source>
</reference>
<evidence type="ECO:0000256" key="10">
    <source>
        <dbReference type="ARBA" id="ARBA00023268"/>
    </source>
</evidence>
<evidence type="ECO:0000256" key="15">
    <source>
        <dbReference type="ARBA" id="ARBA00058455"/>
    </source>
</evidence>
<evidence type="ECO:0000256" key="7">
    <source>
        <dbReference type="ARBA" id="ARBA00022857"/>
    </source>
</evidence>
<dbReference type="SMART" id="SM00823">
    <property type="entry name" value="PKS_PP"/>
    <property type="match status" value="1"/>
</dbReference>
<dbReference type="InterPro" id="IPR006162">
    <property type="entry name" value="Ppantetheine_attach_site"/>
</dbReference>
<keyword evidence="21" id="KW-1133">Transmembrane helix</keyword>
<dbReference type="OrthoDB" id="139272at2"/>
<evidence type="ECO:0000313" key="24">
    <source>
        <dbReference type="EMBL" id="GCE31288.1"/>
    </source>
</evidence>
<evidence type="ECO:0000256" key="16">
    <source>
        <dbReference type="ARBA" id="ARBA00066974"/>
    </source>
</evidence>
<dbReference type="InterPro" id="IPR020841">
    <property type="entry name" value="PKS_Beta-ketoAc_synthase_dom"/>
</dbReference>
<evidence type="ECO:0000256" key="9">
    <source>
        <dbReference type="ARBA" id="ARBA00023098"/>
    </source>
</evidence>
<keyword evidence="9" id="KW-0443">Lipid metabolism</keyword>
<keyword evidence="7" id="KW-0521">NADP</keyword>
<dbReference type="SMART" id="SM00822">
    <property type="entry name" value="PKS_KR"/>
    <property type="match status" value="1"/>
</dbReference>
<keyword evidence="3" id="KW-0596">Phosphopantetheine</keyword>
<evidence type="ECO:0000256" key="12">
    <source>
        <dbReference type="ARBA" id="ARBA00051971"/>
    </source>
</evidence>
<dbReference type="SUPFAM" id="SSF53901">
    <property type="entry name" value="Thiolase-like"/>
    <property type="match status" value="1"/>
</dbReference>
<dbReference type="Pfam" id="PF00698">
    <property type="entry name" value="Acyl_transf_1"/>
    <property type="match status" value="1"/>
</dbReference>
<keyword evidence="10" id="KW-0511">Multifunctional enzyme</keyword>
<evidence type="ECO:0000313" key="25">
    <source>
        <dbReference type="Proteomes" id="UP000287171"/>
    </source>
</evidence>
<keyword evidence="4" id="KW-0597">Phosphoprotein</keyword>
<gene>
    <name evidence="24" type="ORF">KDA_67720</name>
</gene>
<dbReference type="Pfam" id="PF22621">
    <property type="entry name" value="CurL-like_PKS_C"/>
    <property type="match status" value="1"/>
</dbReference>
<dbReference type="InterPro" id="IPR014043">
    <property type="entry name" value="Acyl_transferase_dom"/>
</dbReference>
<keyword evidence="5" id="KW-0808">Transferase</keyword>
<comment type="catalytic activity">
    <reaction evidence="12">
        <text>19-(4-hydroxyphenyl)nonadecanoyl-[(phenol)carboxyphthiodiolenone synthase] + 2 (S)-methylmalonyl-CoA + 3 malonyl-CoA + 5 NADPH + 10 H(+) = C37-(phenol)carboxyphthiodiolenone-[(phenol)carboxyphthiodiolenone synthase] + 5 CO2 + 5 NADP(+) + 5 CoA + 2 H2O</text>
        <dbReference type="Rhea" id="RHEA:57760"/>
        <dbReference type="Rhea" id="RHEA-COMP:14273"/>
        <dbReference type="Rhea" id="RHEA-COMP:14990"/>
        <dbReference type="ChEBI" id="CHEBI:15377"/>
        <dbReference type="ChEBI" id="CHEBI:15378"/>
        <dbReference type="ChEBI" id="CHEBI:16526"/>
        <dbReference type="ChEBI" id="CHEBI:57287"/>
        <dbReference type="ChEBI" id="CHEBI:57327"/>
        <dbReference type="ChEBI" id="CHEBI:57384"/>
        <dbReference type="ChEBI" id="CHEBI:57783"/>
        <dbReference type="ChEBI" id="CHEBI:58349"/>
        <dbReference type="ChEBI" id="CHEBI:133301"/>
        <dbReference type="ChEBI" id="CHEBI:142260"/>
        <dbReference type="EC" id="2.3.1.292"/>
    </reaction>
</comment>
<dbReference type="RefSeq" id="WP_126631271.1">
    <property type="nucleotide sequence ID" value="NZ_BIFT01000002.1"/>
</dbReference>
<dbReference type="PROSITE" id="PS00012">
    <property type="entry name" value="PHOSPHOPANTETHEINE"/>
    <property type="match status" value="1"/>
</dbReference>
<dbReference type="PROSITE" id="PS52004">
    <property type="entry name" value="KS3_2"/>
    <property type="match status" value="1"/>
</dbReference>
<dbReference type="PROSITE" id="PS50075">
    <property type="entry name" value="CARRIER"/>
    <property type="match status" value="1"/>
</dbReference>
<comment type="catalytic activity">
    <reaction evidence="13">
        <text>docosanoyl-[(phenol)carboxyphthiodiolenone synthase] + 2 (S)-methylmalonyl-CoA + 3 malonyl-CoA + 5 NADPH + 10 H(+) = C34-carboxyphthiodiolenone-[(phenol)carboxyphthiodiolenone synthase] + 5 CO2 + 5 NADP(+) + 5 CoA + 2 H2O</text>
        <dbReference type="Rhea" id="RHEA:57752"/>
        <dbReference type="Rhea" id="RHEA-COMP:14987"/>
        <dbReference type="Rhea" id="RHEA-COMP:14988"/>
        <dbReference type="ChEBI" id="CHEBI:15377"/>
        <dbReference type="ChEBI" id="CHEBI:15378"/>
        <dbReference type="ChEBI" id="CHEBI:16526"/>
        <dbReference type="ChEBI" id="CHEBI:57287"/>
        <dbReference type="ChEBI" id="CHEBI:57327"/>
        <dbReference type="ChEBI" id="CHEBI:57384"/>
        <dbReference type="ChEBI" id="CHEBI:57783"/>
        <dbReference type="ChEBI" id="CHEBI:58349"/>
        <dbReference type="ChEBI" id="CHEBI:142237"/>
        <dbReference type="ChEBI" id="CHEBI:142238"/>
        <dbReference type="EC" id="2.3.1.292"/>
    </reaction>
</comment>
<keyword evidence="21" id="KW-0472">Membrane</keyword>
<dbReference type="Pfam" id="PF02801">
    <property type="entry name" value="Ketoacyl-synt_C"/>
    <property type="match status" value="1"/>
</dbReference>
<dbReference type="InterPro" id="IPR014031">
    <property type="entry name" value="Ketoacyl_synth_C"/>
</dbReference>
<dbReference type="Proteomes" id="UP000287171">
    <property type="component" value="Unassembled WGS sequence"/>
</dbReference>
<dbReference type="InterPro" id="IPR014030">
    <property type="entry name" value="Ketoacyl_synth_N"/>
</dbReference>
<feature type="domain" description="Ketosynthase family 3 (KS3)" evidence="23">
    <location>
        <begin position="11"/>
        <end position="439"/>
    </location>
</feature>
<dbReference type="Gene3D" id="1.10.1200.10">
    <property type="entry name" value="ACP-like"/>
    <property type="match status" value="1"/>
</dbReference>
<evidence type="ECO:0000256" key="4">
    <source>
        <dbReference type="ARBA" id="ARBA00022553"/>
    </source>
</evidence>
<dbReference type="FunFam" id="3.40.47.10:FF:000042">
    <property type="entry name" value="Polyketide synthase Pks13"/>
    <property type="match status" value="1"/>
</dbReference>
<dbReference type="SMART" id="SM00825">
    <property type="entry name" value="PKS_KS"/>
    <property type="match status" value="1"/>
</dbReference>
<dbReference type="CDD" id="cd00833">
    <property type="entry name" value="PKS"/>
    <property type="match status" value="1"/>
</dbReference>
<dbReference type="Pfam" id="PF00109">
    <property type="entry name" value="ketoacyl-synt"/>
    <property type="match status" value="1"/>
</dbReference>
<dbReference type="InterPro" id="IPR001227">
    <property type="entry name" value="Ac_transferase_dom_sf"/>
</dbReference>
<dbReference type="Pfam" id="PF21394">
    <property type="entry name" value="Beta-ketacyl_N"/>
    <property type="match status" value="1"/>
</dbReference>
<dbReference type="InterPro" id="IPR016036">
    <property type="entry name" value="Malonyl_transacylase_ACP-bd"/>
</dbReference>
<dbReference type="PANTHER" id="PTHR43775">
    <property type="entry name" value="FATTY ACID SYNTHASE"/>
    <property type="match status" value="1"/>
</dbReference>
<name>A0A402BIR3_9CHLR</name>
<comment type="function">
    <text evidence="15">Part of the PpsABCDE complex involved in the biosynthesis of the lipid core common to phthiocerols and phenolphthiocerols by successive additions of malonyl-CoA or methylmalonyl-CoA extender units. PpsA can accept as substrate the activated forms of either icosanoyl (C20), docosanoyl (C22) or lignoceroyl (C24) groups from FadD26, or a (4-hydroxyphenyl)-C17 or (4-hydroxyphenyl)-C19 fatty acyl from FadD29. PpsA initiates the biosynthesis and extends its substrate using a malonyl-CoA extender unit. The PpsB and PpsC proteins add the second and third malonyl-CoA extender units. PpsD adds an (R)-methylmalonyl unit and PpsE adds a second (R)-methylmalonyl unit. The incorporation of the methylmalonyl units results in formation of two branched methyl groups in the elongated product.</text>
</comment>
<evidence type="ECO:0000256" key="11">
    <source>
        <dbReference type="ARBA" id="ARBA00050973"/>
    </source>
</evidence>
<dbReference type="SMART" id="SM00827">
    <property type="entry name" value="PKS_AT"/>
    <property type="match status" value="1"/>
</dbReference>
<evidence type="ECO:0000256" key="20">
    <source>
        <dbReference type="ARBA" id="ARBA00084020"/>
    </source>
</evidence>
<comment type="caution">
    <text evidence="24">The sequence shown here is derived from an EMBL/GenBank/DDBJ whole genome shotgun (WGS) entry which is preliminary data.</text>
</comment>
<dbReference type="CDD" id="cd08953">
    <property type="entry name" value="KR_2_SDR_x"/>
    <property type="match status" value="1"/>
</dbReference>
<protein>
    <recommendedName>
        <fullName evidence="17">Phenolphthiocerol/phthiocerol polyketide synthase subunit E</fullName>
        <ecNumber evidence="16">2.3.1.292</ecNumber>
    </recommendedName>
    <alternativeName>
        <fullName evidence="19">(Phenol)carboxyphthiodiolenone synthase subunit E</fullName>
    </alternativeName>
    <alternativeName>
        <fullName evidence="20">Beta-ketoacyl-acyl-carrier-protein synthase I</fullName>
    </alternativeName>
    <alternativeName>
        <fullName evidence="18">Phthiocerol synthesis polyketide synthase type I PpsE</fullName>
    </alternativeName>
</protein>
<evidence type="ECO:0000256" key="14">
    <source>
        <dbReference type="ARBA" id="ARBA00052745"/>
    </source>
</evidence>
<comment type="catalytic activity">
    <reaction evidence="11">
        <text>17-(4-hydroxyphenyl)heptadecanoyl-[(phenol)carboxyphthiodiolenone synthase] + 2 (S)-methylmalonyl-CoA + 3 malonyl-CoA + 5 NADPH + 10 H(+) = C35-(phenol)carboxyphthiodiolenone-[(phenol)carboxyphthiodiolenone synthase] + 5 CO2 + 5 NADP(+) + 5 CoA + 2 H2O</text>
        <dbReference type="Rhea" id="RHEA:57756"/>
        <dbReference type="Rhea" id="RHEA-COMP:14272"/>
        <dbReference type="Rhea" id="RHEA-COMP:14989"/>
        <dbReference type="ChEBI" id="CHEBI:15377"/>
        <dbReference type="ChEBI" id="CHEBI:15378"/>
        <dbReference type="ChEBI" id="CHEBI:16526"/>
        <dbReference type="ChEBI" id="CHEBI:57287"/>
        <dbReference type="ChEBI" id="CHEBI:57327"/>
        <dbReference type="ChEBI" id="CHEBI:57384"/>
        <dbReference type="ChEBI" id="CHEBI:57783"/>
        <dbReference type="ChEBI" id="CHEBI:58349"/>
        <dbReference type="ChEBI" id="CHEBI:133300"/>
        <dbReference type="ChEBI" id="CHEBI:142259"/>
        <dbReference type="EC" id="2.3.1.292"/>
    </reaction>
</comment>
<dbReference type="Pfam" id="PF00550">
    <property type="entry name" value="PP-binding"/>
    <property type="match status" value="1"/>
</dbReference>
<dbReference type="Gene3D" id="3.30.70.250">
    <property type="entry name" value="Malonyl-CoA ACP transacylase, ACP-binding"/>
    <property type="match status" value="1"/>
</dbReference>
<evidence type="ECO:0000259" key="23">
    <source>
        <dbReference type="PROSITE" id="PS52004"/>
    </source>
</evidence>
<evidence type="ECO:0000256" key="21">
    <source>
        <dbReference type="SAM" id="Phobius"/>
    </source>
</evidence>
<dbReference type="GO" id="GO:0031177">
    <property type="term" value="F:phosphopantetheine binding"/>
    <property type="evidence" value="ECO:0007669"/>
    <property type="project" value="InterPro"/>
</dbReference>
<dbReference type="InterPro" id="IPR020806">
    <property type="entry name" value="PKS_PP-bd"/>
</dbReference>
<dbReference type="GO" id="GO:0004312">
    <property type="term" value="F:fatty acid synthase activity"/>
    <property type="evidence" value="ECO:0007669"/>
    <property type="project" value="TreeGrafter"/>
</dbReference>
<dbReference type="InterPro" id="IPR016035">
    <property type="entry name" value="Acyl_Trfase/lysoPLipase"/>
</dbReference>
<dbReference type="InterPro" id="IPR009081">
    <property type="entry name" value="PP-bd_ACP"/>
</dbReference>
<evidence type="ECO:0000256" key="5">
    <source>
        <dbReference type="ARBA" id="ARBA00022679"/>
    </source>
</evidence>
<evidence type="ECO:0000256" key="17">
    <source>
        <dbReference type="ARBA" id="ARBA00073623"/>
    </source>
</evidence>
<dbReference type="InterPro" id="IPR013968">
    <property type="entry name" value="PKS_KR"/>
</dbReference>
<dbReference type="Gene3D" id="3.30.70.3290">
    <property type="match status" value="1"/>
</dbReference>
<comment type="cofactor">
    <cofactor evidence="1">
        <name>NADP(+)</name>
        <dbReference type="ChEBI" id="CHEBI:58349"/>
    </cofactor>
</comment>
<evidence type="ECO:0000256" key="2">
    <source>
        <dbReference type="ARBA" id="ARBA00001957"/>
    </source>
</evidence>
<dbReference type="InterPro" id="IPR036736">
    <property type="entry name" value="ACP-like_sf"/>
</dbReference>
<comment type="cofactor">
    <cofactor evidence="2">
        <name>pantetheine 4'-phosphate</name>
        <dbReference type="ChEBI" id="CHEBI:47942"/>
    </cofactor>
</comment>
<dbReference type="SUPFAM" id="SSF47336">
    <property type="entry name" value="ACP-like"/>
    <property type="match status" value="1"/>
</dbReference>
<dbReference type="Gene3D" id="3.40.47.10">
    <property type="match status" value="1"/>
</dbReference>
<evidence type="ECO:0000256" key="19">
    <source>
        <dbReference type="ARBA" id="ARBA00078169"/>
    </source>
</evidence>
<dbReference type="Gene3D" id="3.40.366.10">
    <property type="entry name" value="Malonyl-Coenzyme A Acyl Carrier Protein, domain 2"/>
    <property type="match status" value="1"/>
</dbReference>
<dbReference type="GO" id="GO:0016491">
    <property type="term" value="F:oxidoreductase activity"/>
    <property type="evidence" value="ECO:0007669"/>
    <property type="project" value="UniProtKB-KW"/>
</dbReference>
<proteinExistence type="predicted"/>
<evidence type="ECO:0000256" key="18">
    <source>
        <dbReference type="ARBA" id="ARBA00075053"/>
    </source>
</evidence>
<dbReference type="InterPro" id="IPR036291">
    <property type="entry name" value="NAD(P)-bd_dom_sf"/>
</dbReference>
<accession>A0A402BIR3</accession>
<dbReference type="GO" id="GO:0006633">
    <property type="term" value="P:fatty acid biosynthetic process"/>
    <property type="evidence" value="ECO:0007669"/>
    <property type="project" value="TreeGrafter"/>
</dbReference>